<evidence type="ECO:0000313" key="1">
    <source>
        <dbReference type="EMBL" id="KAK6764704.1"/>
    </source>
</evidence>
<organism evidence="1 2">
    <name type="scientific">Necator americanus</name>
    <name type="common">Human hookworm</name>
    <dbReference type="NCBI Taxonomy" id="51031"/>
    <lineage>
        <taxon>Eukaryota</taxon>
        <taxon>Metazoa</taxon>
        <taxon>Ecdysozoa</taxon>
        <taxon>Nematoda</taxon>
        <taxon>Chromadorea</taxon>
        <taxon>Rhabditida</taxon>
        <taxon>Rhabditina</taxon>
        <taxon>Rhabditomorpha</taxon>
        <taxon>Strongyloidea</taxon>
        <taxon>Ancylostomatidae</taxon>
        <taxon>Bunostominae</taxon>
        <taxon>Necator</taxon>
    </lineage>
</organism>
<dbReference type="PANTHER" id="PTHR46060">
    <property type="entry name" value="MARINER MOS1 TRANSPOSASE-LIKE PROTEIN"/>
    <property type="match status" value="1"/>
</dbReference>
<comment type="caution">
    <text evidence="1">The sequence shown here is derived from an EMBL/GenBank/DDBJ whole genome shotgun (WGS) entry which is preliminary data.</text>
</comment>
<name>A0ABR1EPZ2_NECAM</name>
<sequence length="117" mass="13160">MTTYWSSVDNVGQFKLLEAVKEDPEINIRSLATGLGCSHLTVVSRLQALGYRKVLARWMPTLTDGTRFTRVSISQALLLRPHPKEFLEDLTTGDESWVLYESNAQLPRGEDPPTQAK</sequence>
<reference evidence="1 2" key="1">
    <citation type="submission" date="2023-08" db="EMBL/GenBank/DDBJ databases">
        <title>A Necator americanus chromosomal reference genome.</title>
        <authorList>
            <person name="Ilik V."/>
            <person name="Petrzelkova K.J."/>
            <person name="Pardy F."/>
            <person name="Fuh T."/>
            <person name="Niatou-Singa F.S."/>
            <person name="Gouil Q."/>
            <person name="Baker L."/>
            <person name="Ritchie M.E."/>
            <person name="Jex A.R."/>
            <person name="Gazzola D."/>
            <person name="Li H."/>
            <person name="Toshio Fujiwara R."/>
            <person name="Zhan B."/>
            <person name="Aroian R.V."/>
            <person name="Pafco B."/>
            <person name="Schwarz E.M."/>
        </authorList>
    </citation>
    <scope>NUCLEOTIDE SEQUENCE [LARGE SCALE GENOMIC DNA]</scope>
    <source>
        <strain evidence="1 2">Aroian</strain>
        <tissue evidence="1">Whole animal</tissue>
    </source>
</reference>
<keyword evidence="2" id="KW-1185">Reference proteome</keyword>
<proteinExistence type="predicted"/>
<evidence type="ECO:0000313" key="2">
    <source>
        <dbReference type="Proteomes" id="UP001303046"/>
    </source>
</evidence>
<dbReference type="Proteomes" id="UP001303046">
    <property type="component" value="Unassembled WGS sequence"/>
</dbReference>
<evidence type="ECO:0008006" key="3">
    <source>
        <dbReference type="Google" id="ProtNLM"/>
    </source>
</evidence>
<dbReference type="PANTHER" id="PTHR46060:SF2">
    <property type="entry name" value="HISTONE-LYSINE N-METHYLTRANSFERASE SETMAR"/>
    <property type="match status" value="1"/>
</dbReference>
<dbReference type="EMBL" id="JAVFWL010000006">
    <property type="protein sequence ID" value="KAK6764704.1"/>
    <property type="molecule type" value="Genomic_DNA"/>
</dbReference>
<accession>A0ABR1EPZ2</accession>
<protein>
    <recommendedName>
        <fullName evidence="3">Mos1 transposase HTH domain-containing protein</fullName>
    </recommendedName>
</protein>
<gene>
    <name evidence="1" type="primary">Necator_chrX.g25037</name>
    <name evidence="1" type="ORF">RB195_024871</name>
</gene>
<dbReference type="InterPro" id="IPR052709">
    <property type="entry name" value="Transposase-MT_Hybrid"/>
</dbReference>